<dbReference type="EMBL" id="AMQN01002818">
    <property type="status" value="NOT_ANNOTATED_CDS"/>
    <property type="molecule type" value="Genomic_DNA"/>
</dbReference>
<evidence type="ECO:0000256" key="3">
    <source>
        <dbReference type="ARBA" id="ARBA00022989"/>
    </source>
</evidence>
<keyword evidence="2 5" id="KW-0812">Transmembrane</keyword>
<reference evidence="8" key="3">
    <citation type="submission" date="2015-06" db="UniProtKB">
        <authorList>
            <consortium name="EnsemblMetazoa"/>
        </authorList>
    </citation>
    <scope>IDENTIFICATION</scope>
</reference>
<dbReference type="Gene3D" id="1.20.140.150">
    <property type="match status" value="1"/>
</dbReference>
<feature type="transmembrane region" description="Helical" evidence="5">
    <location>
        <begin position="154"/>
        <end position="180"/>
    </location>
</feature>
<dbReference type="EnsemblMetazoa" id="CapteT186958">
    <property type="protein sequence ID" value="CapteP186958"/>
    <property type="gene ID" value="CapteG186958"/>
</dbReference>
<evidence type="ECO:0000256" key="5">
    <source>
        <dbReference type="SAM" id="Phobius"/>
    </source>
</evidence>
<dbReference type="InterPro" id="IPR004031">
    <property type="entry name" value="PMP22/EMP/MP20/Claudin"/>
</dbReference>
<feature type="signal peptide" evidence="6">
    <location>
        <begin position="1"/>
        <end position="25"/>
    </location>
</feature>
<gene>
    <name evidence="7" type="ORF">CAPTEDRAFT_186958</name>
</gene>
<evidence type="ECO:0000256" key="6">
    <source>
        <dbReference type="SAM" id="SignalP"/>
    </source>
</evidence>
<dbReference type="AlphaFoldDB" id="R7TFS2"/>
<evidence type="ECO:0000256" key="1">
    <source>
        <dbReference type="ARBA" id="ARBA00004141"/>
    </source>
</evidence>
<organism evidence="7">
    <name type="scientific">Capitella teleta</name>
    <name type="common">Polychaete worm</name>
    <dbReference type="NCBI Taxonomy" id="283909"/>
    <lineage>
        <taxon>Eukaryota</taxon>
        <taxon>Metazoa</taxon>
        <taxon>Spiralia</taxon>
        <taxon>Lophotrochozoa</taxon>
        <taxon>Annelida</taxon>
        <taxon>Polychaeta</taxon>
        <taxon>Sedentaria</taxon>
        <taxon>Scolecida</taxon>
        <taxon>Capitellidae</taxon>
        <taxon>Capitella</taxon>
    </lineage>
</organism>
<keyword evidence="9" id="KW-1185">Reference proteome</keyword>
<dbReference type="Pfam" id="PF00822">
    <property type="entry name" value="PMP22_Claudin"/>
    <property type="match status" value="1"/>
</dbReference>
<protein>
    <submittedName>
        <fullName evidence="7 8">Uncharacterized protein</fullName>
    </submittedName>
</protein>
<keyword evidence="3 5" id="KW-1133">Transmembrane helix</keyword>
<evidence type="ECO:0000313" key="8">
    <source>
        <dbReference type="EnsemblMetazoa" id="CapteP186958"/>
    </source>
</evidence>
<sequence length="190" mass="20050">MGTLTLSVLVAFASVHVTLVLTCLALSDSQWVVATFDPSGNESEGAIEKAELGLWTVCVNESCRPTGDSDGPGWYKVSRITMTTAFGAIAFALLFLYAFTMFCACKNSPVVAGLSSFAMAIATASAASSTAVFNGNYHNLDTFIPASYELSKGYSFHLAVFSVILDGIGFSAMTAVFFVVHGVDKGYDEA</sequence>
<comment type="subcellular location">
    <subcellularLocation>
        <location evidence="1">Membrane</location>
        <topology evidence="1">Multi-pass membrane protein</topology>
    </subcellularLocation>
</comment>
<dbReference type="HOGENOM" id="CLU_1429281_0_0_1"/>
<dbReference type="PANTHER" id="PTHR10671">
    <property type="entry name" value="EPITHELIAL MEMBRANE PROTEIN-RELATED"/>
    <property type="match status" value="1"/>
</dbReference>
<name>R7TFS2_CAPTE</name>
<feature type="chain" id="PRO_5008786962" evidence="6">
    <location>
        <begin position="26"/>
        <end position="190"/>
    </location>
</feature>
<keyword evidence="6" id="KW-0732">Signal</keyword>
<dbReference type="Proteomes" id="UP000014760">
    <property type="component" value="Unassembled WGS sequence"/>
</dbReference>
<reference evidence="7 9" key="2">
    <citation type="journal article" date="2013" name="Nature">
        <title>Insights into bilaterian evolution from three spiralian genomes.</title>
        <authorList>
            <person name="Simakov O."/>
            <person name="Marletaz F."/>
            <person name="Cho S.J."/>
            <person name="Edsinger-Gonzales E."/>
            <person name="Havlak P."/>
            <person name="Hellsten U."/>
            <person name="Kuo D.H."/>
            <person name="Larsson T."/>
            <person name="Lv J."/>
            <person name="Arendt D."/>
            <person name="Savage R."/>
            <person name="Osoegawa K."/>
            <person name="de Jong P."/>
            <person name="Grimwood J."/>
            <person name="Chapman J.A."/>
            <person name="Shapiro H."/>
            <person name="Aerts A."/>
            <person name="Otillar R.P."/>
            <person name="Terry A.Y."/>
            <person name="Boore J.L."/>
            <person name="Grigoriev I.V."/>
            <person name="Lindberg D.R."/>
            <person name="Seaver E.C."/>
            <person name="Weisblat D.A."/>
            <person name="Putnam N.H."/>
            <person name="Rokhsar D.S."/>
        </authorList>
    </citation>
    <scope>NUCLEOTIDE SEQUENCE</scope>
    <source>
        <strain evidence="7 9">I ESC-2004</strain>
    </source>
</reference>
<feature type="transmembrane region" description="Helical" evidence="5">
    <location>
        <begin position="111"/>
        <end position="134"/>
    </location>
</feature>
<dbReference type="InterPro" id="IPR050579">
    <property type="entry name" value="PMP-22/EMP/MP20-like"/>
</dbReference>
<evidence type="ECO:0000313" key="9">
    <source>
        <dbReference type="Proteomes" id="UP000014760"/>
    </source>
</evidence>
<accession>R7TFS2</accession>
<dbReference type="EMBL" id="KB310082">
    <property type="protein sequence ID" value="ELT92589.1"/>
    <property type="molecule type" value="Genomic_DNA"/>
</dbReference>
<dbReference type="PANTHER" id="PTHR10671:SF34">
    <property type="entry name" value="PROTEIN NKG7"/>
    <property type="match status" value="1"/>
</dbReference>
<evidence type="ECO:0000313" key="7">
    <source>
        <dbReference type="EMBL" id="ELT92589.1"/>
    </source>
</evidence>
<proteinExistence type="predicted"/>
<feature type="transmembrane region" description="Helical" evidence="5">
    <location>
        <begin position="80"/>
        <end position="99"/>
    </location>
</feature>
<evidence type="ECO:0000256" key="2">
    <source>
        <dbReference type="ARBA" id="ARBA00022692"/>
    </source>
</evidence>
<dbReference type="GO" id="GO:0005886">
    <property type="term" value="C:plasma membrane"/>
    <property type="evidence" value="ECO:0007669"/>
    <property type="project" value="TreeGrafter"/>
</dbReference>
<reference evidence="9" key="1">
    <citation type="submission" date="2012-12" db="EMBL/GenBank/DDBJ databases">
        <authorList>
            <person name="Hellsten U."/>
            <person name="Grimwood J."/>
            <person name="Chapman J.A."/>
            <person name="Shapiro H."/>
            <person name="Aerts A."/>
            <person name="Otillar R.P."/>
            <person name="Terry A.Y."/>
            <person name="Boore J.L."/>
            <person name="Simakov O."/>
            <person name="Marletaz F."/>
            <person name="Cho S.-J."/>
            <person name="Edsinger-Gonzales E."/>
            <person name="Havlak P."/>
            <person name="Kuo D.-H."/>
            <person name="Larsson T."/>
            <person name="Lv J."/>
            <person name="Arendt D."/>
            <person name="Savage R."/>
            <person name="Osoegawa K."/>
            <person name="de Jong P."/>
            <person name="Lindberg D.R."/>
            <person name="Seaver E.C."/>
            <person name="Weisblat D.A."/>
            <person name="Putnam N.H."/>
            <person name="Grigoriev I.V."/>
            <person name="Rokhsar D.S."/>
        </authorList>
    </citation>
    <scope>NUCLEOTIDE SEQUENCE</scope>
    <source>
        <strain evidence="9">I ESC-2004</strain>
    </source>
</reference>
<keyword evidence="4 5" id="KW-0472">Membrane</keyword>
<evidence type="ECO:0000256" key="4">
    <source>
        <dbReference type="ARBA" id="ARBA00023136"/>
    </source>
</evidence>